<evidence type="ECO:0000313" key="15">
    <source>
        <dbReference type="Proteomes" id="UP000441333"/>
    </source>
</evidence>
<evidence type="ECO:0000256" key="11">
    <source>
        <dbReference type="ARBA" id="ARBA00023098"/>
    </source>
</evidence>
<comment type="caution">
    <text evidence="14">The sequence shown here is derived from an EMBL/GenBank/DDBJ whole genome shotgun (WGS) entry which is preliminary data.</text>
</comment>
<keyword evidence="10 13" id="KW-0067">ATP-binding</keyword>
<dbReference type="InterPro" id="IPR003758">
    <property type="entry name" value="LpxK"/>
</dbReference>
<keyword evidence="15" id="KW-1185">Reference proteome</keyword>
<comment type="pathway">
    <text evidence="2 13">Glycolipid biosynthesis; lipid IV(A) biosynthesis; lipid IV(A) from (3R)-3-hydroxytetradecanoyl-[acyl-carrier-protein] and UDP-N-acetyl-alpha-D-glucosamine: step 6/6.</text>
</comment>
<protein>
    <recommendedName>
        <fullName evidence="4 13">Tetraacyldisaccharide 4'-kinase</fullName>
        <ecNumber evidence="3 13">2.7.1.130</ecNumber>
    </recommendedName>
    <alternativeName>
        <fullName evidence="12 13">Lipid A 4'-kinase</fullName>
    </alternativeName>
</protein>
<dbReference type="SUPFAM" id="SSF52540">
    <property type="entry name" value="P-loop containing nucleoside triphosphate hydrolases"/>
    <property type="match status" value="1"/>
</dbReference>
<evidence type="ECO:0000256" key="2">
    <source>
        <dbReference type="ARBA" id="ARBA00004870"/>
    </source>
</evidence>
<feature type="binding site" evidence="13">
    <location>
        <begin position="47"/>
        <end position="54"/>
    </location>
    <ligand>
        <name>ATP</name>
        <dbReference type="ChEBI" id="CHEBI:30616"/>
    </ligand>
</feature>
<keyword evidence="7 13" id="KW-0808">Transferase</keyword>
<organism evidence="14 15">
    <name type="scientific">Pseudotamlana haliotis</name>
    <dbReference type="NCBI Taxonomy" id="2614804"/>
    <lineage>
        <taxon>Bacteria</taxon>
        <taxon>Pseudomonadati</taxon>
        <taxon>Bacteroidota</taxon>
        <taxon>Flavobacteriia</taxon>
        <taxon>Flavobacteriales</taxon>
        <taxon>Flavobacteriaceae</taxon>
        <taxon>Pseudotamlana</taxon>
    </lineage>
</organism>
<evidence type="ECO:0000256" key="5">
    <source>
        <dbReference type="ARBA" id="ARBA00022516"/>
    </source>
</evidence>
<dbReference type="GO" id="GO:0009245">
    <property type="term" value="P:lipid A biosynthetic process"/>
    <property type="evidence" value="ECO:0007669"/>
    <property type="project" value="UniProtKB-UniRule"/>
</dbReference>
<keyword evidence="9 13" id="KW-0418">Kinase</keyword>
<evidence type="ECO:0000256" key="3">
    <source>
        <dbReference type="ARBA" id="ARBA00012071"/>
    </source>
</evidence>
<evidence type="ECO:0000256" key="9">
    <source>
        <dbReference type="ARBA" id="ARBA00022777"/>
    </source>
</evidence>
<comment type="similarity">
    <text evidence="13">Belongs to the LpxK family.</text>
</comment>
<evidence type="ECO:0000256" key="7">
    <source>
        <dbReference type="ARBA" id="ARBA00022679"/>
    </source>
</evidence>
<evidence type="ECO:0000256" key="13">
    <source>
        <dbReference type="HAMAP-Rule" id="MF_00409"/>
    </source>
</evidence>
<evidence type="ECO:0000256" key="10">
    <source>
        <dbReference type="ARBA" id="ARBA00022840"/>
    </source>
</evidence>
<accession>A0A6N6MB75</accession>
<evidence type="ECO:0000256" key="12">
    <source>
        <dbReference type="ARBA" id="ARBA00029757"/>
    </source>
</evidence>
<evidence type="ECO:0000256" key="6">
    <source>
        <dbReference type="ARBA" id="ARBA00022556"/>
    </source>
</evidence>
<dbReference type="RefSeq" id="WP_150939146.1">
    <property type="nucleotide sequence ID" value="NZ_WAAT01000044.1"/>
</dbReference>
<comment type="catalytic activity">
    <reaction evidence="13">
        <text>a lipid A disaccharide + ATP = a lipid IVA + ADP + H(+)</text>
        <dbReference type="Rhea" id="RHEA:67840"/>
        <dbReference type="ChEBI" id="CHEBI:15378"/>
        <dbReference type="ChEBI" id="CHEBI:30616"/>
        <dbReference type="ChEBI" id="CHEBI:176343"/>
        <dbReference type="ChEBI" id="CHEBI:176425"/>
        <dbReference type="ChEBI" id="CHEBI:456216"/>
        <dbReference type="EC" id="2.7.1.130"/>
    </reaction>
</comment>
<comment type="function">
    <text evidence="1 13">Transfers the gamma-phosphate of ATP to the 4'-position of a tetraacyldisaccharide 1-phosphate intermediate (termed DS-1-P) to form tetraacyldisaccharide 1,4'-bis-phosphate (lipid IVA).</text>
</comment>
<dbReference type="GO" id="GO:0009029">
    <property type="term" value="F:lipid-A 4'-kinase activity"/>
    <property type="evidence" value="ECO:0007669"/>
    <property type="project" value="UniProtKB-UniRule"/>
</dbReference>
<dbReference type="HAMAP" id="MF_00409">
    <property type="entry name" value="LpxK"/>
    <property type="match status" value="1"/>
</dbReference>
<keyword evidence="8 13" id="KW-0547">Nucleotide-binding</keyword>
<dbReference type="InterPro" id="IPR027417">
    <property type="entry name" value="P-loop_NTPase"/>
</dbReference>
<dbReference type="GO" id="GO:0005886">
    <property type="term" value="C:plasma membrane"/>
    <property type="evidence" value="ECO:0007669"/>
    <property type="project" value="TreeGrafter"/>
</dbReference>
<proteinExistence type="inferred from homology"/>
<dbReference type="UniPathway" id="UPA00359">
    <property type="reaction ID" value="UER00482"/>
</dbReference>
<dbReference type="AlphaFoldDB" id="A0A6N6MB75"/>
<dbReference type="EC" id="2.7.1.130" evidence="3 13"/>
<dbReference type="Pfam" id="PF02606">
    <property type="entry name" value="LpxK"/>
    <property type="match status" value="1"/>
</dbReference>
<keyword evidence="5 13" id="KW-0444">Lipid biosynthesis</keyword>
<gene>
    <name evidence="13 14" type="primary">lpxK</name>
    <name evidence="14" type="ORF">F6U93_09425</name>
</gene>
<evidence type="ECO:0000256" key="8">
    <source>
        <dbReference type="ARBA" id="ARBA00022741"/>
    </source>
</evidence>
<reference evidence="14 15" key="1">
    <citation type="submission" date="2019-09" db="EMBL/GenBank/DDBJ databases">
        <authorList>
            <person name="Cao W.R."/>
        </authorList>
    </citation>
    <scope>NUCLEOTIDE SEQUENCE [LARGE SCALE GENOMIC DNA]</scope>
    <source>
        <strain evidence="14 15">B1N29</strain>
    </source>
</reference>
<evidence type="ECO:0000313" key="14">
    <source>
        <dbReference type="EMBL" id="KAB1067812.1"/>
    </source>
</evidence>
<evidence type="ECO:0000256" key="1">
    <source>
        <dbReference type="ARBA" id="ARBA00002274"/>
    </source>
</evidence>
<evidence type="ECO:0000256" key="4">
    <source>
        <dbReference type="ARBA" id="ARBA00016436"/>
    </source>
</evidence>
<dbReference type="GO" id="GO:0005524">
    <property type="term" value="F:ATP binding"/>
    <property type="evidence" value="ECO:0007669"/>
    <property type="project" value="UniProtKB-UniRule"/>
</dbReference>
<dbReference type="Proteomes" id="UP000441333">
    <property type="component" value="Unassembled WGS sequence"/>
</dbReference>
<dbReference type="NCBIfam" id="TIGR00682">
    <property type="entry name" value="lpxK"/>
    <property type="match status" value="1"/>
</dbReference>
<dbReference type="PANTHER" id="PTHR42724">
    <property type="entry name" value="TETRAACYLDISACCHARIDE 4'-KINASE"/>
    <property type="match status" value="1"/>
</dbReference>
<keyword evidence="6 13" id="KW-0441">Lipid A biosynthesis</keyword>
<sequence length="334" mass="38270">MKILRYLLVPVVPIYFMVTWLRNKLYDMGLKPSESYDFPVICVGNLSAGGTGKTPMIEYLVRLLKDDHKLATLSRGYKRKTEGFVLADAHAMAESIGDEPFQFYNKFQETVKVAVDSDRRNGISELRNLVDKPEVILLDDAFQHRKVQAGFNVMLTTYSNPYYNDIVLPTGDLREPRSGAKRANCIVVTKCPLDLNEESKQAIIKRIKPTEDQAVFFSSIVYSETLYTESTSHNIDDLKVFTLVTGIANATPLVDYLNEKQLKFEHLNFKDHHDFSEKDIALLSGKSCIVTTEKDYMRLKQYRVLKDKLFYLPISVQIDKAEAFNDLIKDKVKR</sequence>
<name>A0A6N6MB75_9FLAO</name>
<dbReference type="EMBL" id="WAAT01000044">
    <property type="protein sequence ID" value="KAB1067812.1"/>
    <property type="molecule type" value="Genomic_DNA"/>
</dbReference>
<dbReference type="PANTHER" id="PTHR42724:SF1">
    <property type="entry name" value="TETRAACYLDISACCHARIDE 4'-KINASE, MITOCHONDRIAL-RELATED"/>
    <property type="match status" value="1"/>
</dbReference>
<keyword evidence="11 13" id="KW-0443">Lipid metabolism</keyword>